<evidence type="ECO:0000259" key="2">
    <source>
        <dbReference type="Pfam" id="PF07853"/>
    </source>
</evidence>
<dbReference type="InterPro" id="IPR025962">
    <property type="entry name" value="SdpI/YhfL"/>
</dbReference>
<feature type="transmembrane region" description="Helical" evidence="1">
    <location>
        <begin position="205"/>
        <end position="224"/>
    </location>
</feature>
<feature type="transmembrane region" description="Helical" evidence="1">
    <location>
        <begin position="47"/>
        <end position="72"/>
    </location>
</feature>
<dbReference type="PANTHER" id="PTHR37810">
    <property type="entry name" value="IMMUNITY PROTEIN SDPI"/>
    <property type="match status" value="1"/>
</dbReference>
<name>A0A2V2NB92_9EURY</name>
<protein>
    <recommendedName>
        <fullName evidence="2">DUF1648 domain-containing protein</fullName>
    </recommendedName>
</protein>
<feature type="transmembrane region" description="Helical" evidence="1">
    <location>
        <begin position="128"/>
        <end position="150"/>
    </location>
</feature>
<accession>A0A2V2NB92</accession>
<dbReference type="PANTHER" id="PTHR37810:SF5">
    <property type="entry name" value="IMMUNITY PROTEIN SDPI"/>
    <property type="match status" value="1"/>
</dbReference>
<dbReference type="Pfam" id="PF13630">
    <property type="entry name" value="SdpI"/>
    <property type="match status" value="1"/>
</dbReference>
<feature type="domain" description="DUF1648" evidence="2">
    <location>
        <begin position="55"/>
        <end position="103"/>
    </location>
</feature>
<evidence type="ECO:0000313" key="3">
    <source>
        <dbReference type="EMBL" id="PWR75865.1"/>
    </source>
</evidence>
<evidence type="ECO:0000313" key="4">
    <source>
        <dbReference type="Proteomes" id="UP000245934"/>
    </source>
</evidence>
<reference evidence="3 4" key="1">
    <citation type="submission" date="2018-05" db="EMBL/GenBank/DDBJ databases">
        <title>Draft genome of Methanospirillum stamsii Pt1.</title>
        <authorList>
            <person name="Dueholm M.S."/>
            <person name="Nielsen P.H."/>
            <person name="Bakmann L.F."/>
            <person name="Otzen D.E."/>
        </authorList>
    </citation>
    <scope>NUCLEOTIDE SEQUENCE [LARGE SCALE GENOMIC DNA]</scope>
    <source>
        <strain evidence="3 4">Pt1</strain>
    </source>
</reference>
<dbReference type="Proteomes" id="UP000245934">
    <property type="component" value="Unassembled WGS sequence"/>
</dbReference>
<feature type="transmembrane region" description="Helical" evidence="1">
    <location>
        <begin position="230"/>
        <end position="249"/>
    </location>
</feature>
<dbReference type="GO" id="GO:0009636">
    <property type="term" value="P:response to toxic substance"/>
    <property type="evidence" value="ECO:0007669"/>
    <property type="project" value="TreeGrafter"/>
</dbReference>
<keyword evidence="1" id="KW-0812">Transmembrane</keyword>
<evidence type="ECO:0000256" key="1">
    <source>
        <dbReference type="SAM" id="Phobius"/>
    </source>
</evidence>
<dbReference type="AlphaFoldDB" id="A0A2V2NB92"/>
<feature type="transmembrane region" description="Helical" evidence="1">
    <location>
        <begin position="156"/>
        <end position="180"/>
    </location>
</feature>
<keyword evidence="1" id="KW-1133">Transmembrane helix</keyword>
<sequence length="263" mass="29369">MSHMGISKKVYSWMGWCPNSSAIHTAIEIPSYLNIVEKGSPISGRGLLFFQLTWIVVGLSFLTALAFLPYLPEIVPVHWNIQGDADRFSDKLSGAFGLPAIILIMALFLNLLPRFEKMKENLEASGDFYQVIICSTISLLYGIEILVLLVSSGTMISLEVMIPILIGCFFAILGYIMPYIKRNTTVGFRFPWTLRDDRIWKQTHVHGGKIFMAAGLLVILIAPFAGIWGIFVLLLVVLLASLYVAVYSYRLSKIMDTRNGSPI</sequence>
<comment type="caution">
    <text evidence="3">The sequence shown here is derived from an EMBL/GenBank/DDBJ whole genome shotgun (WGS) entry which is preliminary data.</text>
</comment>
<dbReference type="Pfam" id="PF07853">
    <property type="entry name" value="DUF1648"/>
    <property type="match status" value="1"/>
</dbReference>
<keyword evidence="1" id="KW-0472">Membrane</keyword>
<dbReference type="EMBL" id="QGMZ01000006">
    <property type="protein sequence ID" value="PWR75865.1"/>
    <property type="molecule type" value="Genomic_DNA"/>
</dbReference>
<dbReference type="InterPro" id="IPR012867">
    <property type="entry name" value="DUF1648"/>
</dbReference>
<proteinExistence type="predicted"/>
<feature type="transmembrane region" description="Helical" evidence="1">
    <location>
        <begin position="92"/>
        <end position="112"/>
    </location>
</feature>
<keyword evidence="4" id="KW-1185">Reference proteome</keyword>
<organism evidence="3 4">
    <name type="scientific">Methanospirillum stamsii</name>
    <dbReference type="NCBI Taxonomy" id="1277351"/>
    <lineage>
        <taxon>Archaea</taxon>
        <taxon>Methanobacteriati</taxon>
        <taxon>Methanobacteriota</taxon>
        <taxon>Stenosarchaea group</taxon>
        <taxon>Methanomicrobia</taxon>
        <taxon>Methanomicrobiales</taxon>
        <taxon>Methanospirillaceae</taxon>
        <taxon>Methanospirillum</taxon>
    </lineage>
</organism>
<gene>
    <name evidence="3" type="ORF">DLD82_02025</name>
</gene>